<accession>D8QZF6</accession>
<name>D8QZF6_SELML</name>
<dbReference type="InParanoid" id="D8QZF6"/>
<dbReference type="AlphaFoldDB" id="D8QZF6"/>
<protein>
    <submittedName>
        <fullName evidence="1">Uncharacterized protein</fullName>
    </submittedName>
</protein>
<dbReference type="STRING" id="88036.D8QZF6"/>
<dbReference type="Proteomes" id="UP000001514">
    <property type="component" value="Unassembled WGS sequence"/>
</dbReference>
<proteinExistence type="predicted"/>
<gene>
    <name evidence="1" type="ORF">SELMODRAFT_81134</name>
</gene>
<organism evidence="2">
    <name type="scientific">Selaginella moellendorffii</name>
    <name type="common">Spikemoss</name>
    <dbReference type="NCBI Taxonomy" id="88036"/>
    <lineage>
        <taxon>Eukaryota</taxon>
        <taxon>Viridiplantae</taxon>
        <taxon>Streptophyta</taxon>
        <taxon>Embryophyta</taxon>
        <taxon>Tracheophyta</taxon>
        <taxon>Lycopodiopsida</taxon>
        <taxon>Selaginellales</taxon>
        <taxon>Selaginellaceae</taxon>
        <taxon>Selaginella</taxon>
    </lineage>
</organism>
<dbReference type="HOGENOM" id="CLU_056085_2_0_1"/>
<keyword evidence="2" id="KW-1185">Reference proteome</keyword>
<dbReference type="Gramene" id="EFJ34793">
    <property type="protein sequence ID" value="EFJ34793"/>
    <property type="gene ID" value="SELMODRAFT_81134"/>
</dbReference>
<sequence>MDRIDHRFVFAVGWKTFSKNASGEWSGAAVDFDREGKPLQLPSALVPQEYVEWEVEVCDWETYCAALADGDPPRFYNKTLRLYPTVGCGATTVSIYSTQEQALDEAKAEKQKFLAFHPSGSYVAVWDNENEVVVEHCLVNEDIEGLRMRVLHKFGELGMPVEGITVYKEQWEESFQSGKTVESCLTRHAAFAGGPRLKPSDLRGTWQTIRRSFSPVSQHCLCFICFYSLAFQVEGCGCVNKMVLEASNPVERTNAKGCILLPEGTWSSIRKVEDELVIEAGLLTRPGNLVLSRCKVTSSGEIQVCYSFFLSFKPVT</sequence>
<dbReference type="FunCoup" id="D8QZF6">
    <property type="interactions" value="1812"/>
</dbReference>
<dbReference type="KEGG" id="smo:SELMODRAFT_81134"/>
<dbReference type="eggNOG" id="KOG2275">
    <property type="taxonomic scope" value="Eukaryota"/>
</dbReference>
<evidence type="ECO:0000313" key="2">
    <source>
        <dbReference type="Proteomes" id="UP000001514"/>
    </source>
</evidence>
<evidence type="ECO:0000313" key="1">
    <source>
        <dbReference type="EMBL" id="EFJ34793.1"/>
    </source>
</evidence>
<dbReference type="EMBL" id="GL377569">
    <property type="protein sequence ID" value="EFJ34793.1"/>
    <property type="molecule type" value="Genomic_DNA"/>
</dbReference>
<reference evidence="1 2" key="1">
    <citation type="journal article" date="2011" name="Science">
        <title>The Selaginella genome identifies genetic changes associated with the evolution of vascular plants.</title>
        <authorList>
            <person name="Banks J.A."/>
            <person name="Nishiyama T."/>
            <person name="Hasebe M."/>
            <person name="Bowman J.L."/>
            <person name="Gribskov M."/>
            <person name="dePamphilis C."/>
            <person name="Albert V.A."/>
            <person name="Aono N."/>
            <person name="Aoyama T."/>
            <person name="Ambrose B.A."/>
            <person name="Ashton N.W."/>
            <person name="Axtell M.J."/>
            <person name="Barker E."/>
            <person name="Barker M.S."/>
            <person name="Bennetzen J.L."/>
            <person name="Bonawitz N.D."/>
            <person name="Chapple C."/>
            <person name="Cheng C."/>
            <person name="Correa L.G."/>
            <person name="Dacre M."/>
            <person name="DeBarry J."/>
            <person name="Dreyer I."/>
            <person name="Elias M."/>
            <person name="Engstrom E.M."/>
            <person name="Estelle M."/>
            <person name="Feng L."/>
            <person name="Finet C."/>
            <person name="Floyd S.K."/>
            <person name="Frommer W.B."/>
            <person name="Fujita T."/>
            <person name="Gramzow L."/>
            <person name="Gutensohn M."/>
            <person name="Harholt J."/>
            <person name="Hattori M."/>
            <person name="Heyl A."/>
            <person name="Hirai T."/>
            <person name="Hiwatashi Y."/>
            <person name="Ishikawa M."/>
            <person name="Iwata M."/>
            <person name="Karol K.G."/>
            <person name="Koehler B."/>
            <person name="Kolukisaoglu U."/>
            <person name="Kubo M."/>
            <person name="Kurata T."/>
            <person name="Lalonde S."/>
            <person name="Li K."/>
            <person name="Li Y."/>
            <person name="Litt A."/>
            <person name="Lyons E."/>
            <person name="Manning G."/>
            <person name="Maruyama T."/>
            <person name="Michael T.P."/>
            <person name="Mikami K."/>
            <person name="Miyazaki S."/>
            <person name="Morinaga S."/>
            <person name="Murata T."/>
            <person name="Mueller-Roeber B."/>
            <person name="Nelson D.R."/>
            <person name="Obara M."/>
            <person name="Oguri Y."/>
            <person name="Olmstead R.G."/>
            <person name="Onodera N."/>
            <person name="Petersen B.L."/>
            <person name="Pils B."/>
            <person name="Prigge M."/>
            <person name="Rensing S.A."/>
            <person name="Riano-Pachon D.M."/>
            <person name="Roberts A.W."/>
            <person name="Sato Y."/>
            <person name="Scheller H.V."/>
            <person name="Schulz B."/>
            <person name="Schulz C."/>
            <person name="Shakirov E.V."/>
            <person name="Shibagaki N."/>
            <person name="Shinohara N."/>
            <person name="Shippen D.E."/>
            <person name="Soerensen I."/>
            <person name="Sotooka R."/>
            <person name="Sugimoto N."/>
            <person name="Sugita M."/>
            <person name="Sumikawa N."/>
            <person name="Tanurdzic M."/>
            <person name="Theissen G."/>
            <person name="Ulvskov P."/>
            <person name="Wakazuki S."/>
            <person name="Weng J.K."/>
            <person name="Willats W.W."/>
            <person name="Wipf D."/>
            <person name="Wolf P.G."/>
            <person name="Yang L."/>
            <person name="Zimmer A.D."/>
            <person name="Zhu Q."/>
            <person name="Mitros T."/>
            <person name="Hellsten U."/>
            <person name="Loque D."/>
            <person name="Otillar R."/>
            <person name="Salamov A."/>
            <person name="Schmutz J."/>
            <person name="Shapiro H."/>
            <person name="Lindquist E."/>
            <person name="Lucas S."/>
            <person name="Rokhsar D."/>
            <person name="Grigoriev I.V."/>
        </authorList>
    </citation>
    <scope>NUCLEOTIDE SEQUENCE [LARGE SCALE GENOMIC DNA]</scope>
</reference>